<gene>
    <name evidence="1" type="ORF">SAMN05216302_10547</name>
</gene>
<evidence type="ECO:0000313" key="1">
    <source>
        <dbReference type="EMBL" id="SFL28937.1"/>
    </source>
</evidence>
<proteinExistence type="predicted"/>
<accession>A0A1I4GI04</accession>
<dbReference type="EMBL" id="FOSP01000054">
    <property type="protein sequence ID" value="SFL28937.1"/>
    <property type="molecule type" value="Genomic_DNA"/>
</dbReference>
<evidence type="ECO:0000313" key="2">
    <source>
        <dbReference type="Proteomes" id="UP000199533"/>
    </source>
</evidence>
<dbReference type="RefSeq" id="WP_090703183.1">
    <property type="nucleotide sequence ID" value="NZ_FOSP01000054.1"/>
</dbReference>
<protein>
    <submittedName>
        <fullName evidence="1">Uncharacterized protein</fullName>
    </submittedName>
</protein>
<name>A0A1I4GI04_9PROT</name>
<dbReference type="AlphaFoldDB" id="A0A1I4GI04"/>
<reference evidence="2" key="1">
    <citation type="submission" date="2016-10" db="EMBL/GenBank/DDBJ databases">
        <authorList>
            <person name="Varghese N."/>
            <person name="Submissions S."/>
        </authorList>
    </citation>
    <scope>NUCLEOTIDE SEQUENCE [LARGE SCALE GENOMIC DNA]</scope>
    <source>
        <strain evidence="2">Nm69</strain>
    </source>
</reference>
<keyword evidence="2" id="KW-1185">Reference proteome</keyword>
<organism evidence="1 2">
    <name type="scientific">Nitrosomonas aestuarii</name>
    <dbReference type="NCBI Taxonomy" id="52441"/>
    <lineage>
        <taxon>Bacteria</taxon>
        <taxon>Pseudomonadati</taxon>
        <taxon>Pseudomonadota</taxon>
        <taxon>Betaproteobacteria</taxon>
        <taxon>Nitrosomonadales</taxon>
        <taxon>Nitrosomonadaceae</taxon>
        <taxon>Nitrosomonas</taxon>
    </lineage>
</organism>
<dbReference type="STRING" id="52441.SAMN05216302_10547"/>
<sequence>MPAPINPLVAEMVAKLNVALREDFEERAAIMEFDAELSREHAECLALLDVLNRHPCALCATAQF</sequence>
<dbReference type="Proteomes" id="UP000199533">
    <property type="component" value="Unassembled WGS sequence"/>
</dbReference>
<dbReference type="OrthoDB" id="8549971at2"/>